<evidence type="ECO:0000313" key="5">
    <source>
        <dbReference type="Proteomes" id="UP000618382"/>
    </source>
</evidence>
<dbReference type="PANTHER" id="PTHR47197:SF3">
    <property type="entry name" value="DIHYDRO-HEME D1 DEHYDROGENASE"/>
    <property type="match status" value="1"/>
</dbReference>
<dbReference type="EMBL" id="BONN01000001">
    <property type="protein sequence ID" value="GIG30850.1"/>
    <property type="molecule type" value="Genomic_DNA"/>
</dbReference>
<dbReference type="AlphaFoldDB" id="A0A7Y9FFP4"/>
<feature type="signal peptide" evidence="1">
    <location>
        <begin position="1"/>
        <end position="33"/>
    </location>
</feature>
<dbReference type="Proteomes" id="UP000577956">
    <property type="component" value="Unassembled WGS sequence"/>
</dbReference>
<dbReference type="InterPro" id="IPR011044">
    <property type="entry name" value="Quino_amine_DH_bsu"/>
</dbReference>
<evidence type="ECO:0000313" key="2">
    <source>
        <dbReference type="EMBL" id="GIG30850.1"/>
    </source>
</evidence>
<keyword evidence="5" id="KW-1185">Reference proteome</keyword>
<reference evidence="2 5" key="2">
    <citation type="submission" date="2021-01" db="EMBL/GenBank/DDBJ databases">
        <title>Whole genome shotgun sequence of Cellulomonas oligotrophica NBRC 109435.</title>
        <authorList>
            <person name="Komaki H."/>
            <person name="Tamura T."/>
        </authorList>
    </citation>
    <scope>NUCLEOTIDE SEQUENCE [LARGE SCALE GENOMIC DNA]</scope>
    <source>
        <strain evidence="2 5">NBRC 109435</strain>
    </source>
</reference>
<dbReference type="SUPFAM" id="SSF50969">
    <property type="entry name" value="YVTN repeat-like/Quinoprotein amine dehydrogenase"/>
    <property type="match status" value="1"/>
</dbReference>
<dbReference type="InterPro" id="IPR047697">
    <property type="entry name" value="AztD-like"/>
</dbReference>
<dbReference type="RefSeq" id="WP_140457819.1">
    <property type="nucleotide sequence ID" value="NZ_BAABFI010000002.1"/>
</dbReference>
<reference evidence="3 4" key="1">
    <citation type="submission" date="2020-07" db="EMBL/GenBank/DDBJ databases">
        <title>Sequencing the genomes of 1000 actinobacteria strains.</title>
        <authorList>
            <person name="Klenk H.-P."/>
        </authorList>
    </citation>
    <scope>NUCLEOTIDE SEQUENCE [LARGE SCALE GENOMIC DNA]</scope>
    <source>
        <strain evidence="3 4">DSM 24482</strain>
    </source>
</reference>
<dbReference type="Gene3D" id="2.130.10.10">
    <property type="entry name" value="YVTN repeat-like/Quinoprotein amine dehydrogenase"/>
    <property type="match status" value="1"/>
</dbReference>
<dbReference type="PANTHER" id="PTHR47197">
    <property type="entry name" value="PROTEIN NIRF"/>
    <property type="match status" value="1"/>
</dbReference>
<dbReference type="PROSITE" id="PS51257">
    <property type="entry name" value="PROKAR_LIPOPROTEIN"/>
    <property type="match status" value="1"/>
</dbReference>
<evidence type="ECO:0000313" key="4">
    <source>
        <dbReference type="Proteomes" id="UP000577956"/>
    </source>
</evidence>
<dbReference type="InterPro" id="IPR051200">
    <property type="entry name" value="Host-pathogen_enzymatic-act"/>
</dbReference>
<comment type="caution">
    <text evidence="3">The sequence shown here is derived from an EMBL/GenBank/DDBJ whole genome shotgun (WGS) entry which is preliminary data.</text>
</comment>
<proteinExistence type="predicted"/>
<dbReference type="Proteomes" id="UP000618382">
    <property type="component" value="Unassembled WGS sequence"/>
</dbReference>
<sequence length="423" mass="44756">MTQHRTARPRRTAARLGALALPLALLTACAGTAEPAATAAATDEATAGARTEAATYTPRLVLTYDGGLVVLDATTLETVSTIEEPGFLRVNPAGDGRHVMVSAEGGFHLLDAGTWAEEHGDHDHYWTADPTLTDVTFPAETPGHVVVHGDRTVLFDDGTGEVTVLDPHQLADGPDAAVRTYTTPAAHHGVAVLREDEHLVVTDGTEEERTGVRLLDADDAEVAATDQCPGVHGETVAADEIVTVGCQDGIVVIDGDTVTKVDAPTDYGRIGNQSGSEDSPVVLGDYKSDPDADLERPTRVSLTDTATGEITLVDLPSSYTFRSLARGADGEALVLGTDGQIHVIDPETAELVRSIPVIDDWTEPDEWQQPRPAIHVLDGTAYVTDPATDRVLAVDVETGEVWKETTLDVTPNEITSAAGRHTH</sequence>
<keyword evidence="1" id="KW-0732">Signal</keyword>
<evidence type="ECO:0000313" key="3">
    <source>
        <dbReference type="EMBL" id="NYD86142.1"/>
    </source>
</evidence>
<gene>
    <name evidence="3" type="ORF">BKA21_001691</name>
    <name evidence="2" type="ORF">Col01nite_00090</name>
</gene>
<organism evidence="3 4">
    <name type="scientific">Cellulomonas oligotrophica</name>
    <dbReference type="NCBI Taxonomy" id="931536"/>
    <lineage>
        <taxon>Bacteria</taxon>
        <taxon>Bacillati</taxon>
        <taxon>Actinomycetota</taxon>
        <taxon>Actinomycetes</taxon>
        <taxon>Micrococcales</taxon>
        <taxon>Cellulomonadaceae</taxon>
        <taxon>Cellulomonas</taxon>
    </lineage>
</organism>
<dbReference type="InterPro" id="IPR015943">
    <property type="entry name" value="WD40/YVTN_repeat-like_dom_sf"/>
</dbReference>
<feature type="chain" id="PRO_5039082336" evidence="1">
    <location>
        <begin position="34"/>
        <end position="423"/>
    </location>
</feature>
<evidence type="ECO:0000256" key="1">
    <source>
        <dbReference type="SAM" id="SignalP"/>
    </source>
</evidence>
<dbReference type="EMBL" id="JACCBK010000001">
    <property type="protein sequence ID" value="NYD86142.1"/>
    <property type="molecule type" value="Genomic_DNA"/>
</dbReference>
<dbReference type="NCBIfam" id="NF038015">
    <property type="entry name" value="AztD"/>
    <property type="match status" value="1"/>
</dbReference>
<name>A0A7Y9FFP4_9CELL</name>
<accession>A0A7Y9FFP4</accession>
<protein>
    <submittedName>
        <fullName evidence="3">Outer membrane protein assembly factor BamB</fullName>
    </submittedName>
</protein>